<feature type="region of interest" description="Disordered" evidence="1">
    <location>
        <begin position="102"/>
        <end position="139"/>
    </location>
</feature>
<gene>
    <name evidence="2" type="ORF">KPH14_001060</name>
</gene>
<evidence type="ECO:0000313" key="2">
    <source>
        <dbReference type="EMBL" id="KAK2578443.1"/>
    </source>
</evidence>
<proteinExistence type="predicted"/>
<reference evidence="2" key="2">
    <citation type="journal article" date="2023" name="Commun. Biol.">
        <title>Intrasexual cuticular hydrocarbon dimorphism in a wasp sheds light on hydrocarbon biosynthesis genes in Hymenoptera.</title>
        <authorList>
            <person name="Moris V.C."/>
            <person name="Podsiadlowski L."/>
            <person name="Martin S."/>
            <person name="Oeyen J.P."/>
            <person name="Donath A."/>
            <person name="Petersen M."/>
            <person name="Wilbrandt J."/>
            <person name="Misof B."/>
            <person name="Liedtke D."/>
            <person name="Thamm M."/>
            <person name="Scheiner R."/>
            <person name="Schmitt T."/>
            <person name="Niehuis O."/>
        </authorList>
    </citation>
    <scope>NUCLEOTIDE SEQUENCE</scope>
    <source>
        <strain evidence="2">GBR_01_08_01A</strain>
    </source>
</reference>
<evidence type="ECO:0000256" key="1">
    <source>
        <dbReference type="SAM" id="MobiDB-lite"/>
    </source>
</evidence>
<dbReference type="AlphaFoldDB" id="A0AAD9REZ4"/>
<keyword evidence="3" id="KW-1185">Reference proteome</keyword>
<accession>A0AAD9REZ4</accession>
<organism evidence="2 3">
    <name type="scientific">Odynerus spinipes</name>
    <dbReference type="NCBI Taxonomy" id="1348599"/>
    <lineage>
        <taxon>Eukaryota</taxon>
        <taxon>Metazoa</taxon>
        <taxon>Ecdysozoa</taxon>
        <taxon>Arthropoda</taxon>
        <taxon>Hexapoda</taxon>
        <taxon>Insecta</taxon>
        <taxon>Pterygota</taxon>
        <taxon>Neoptera</taxon>
        <taxon>Endopterygota</taxon>
        <taxon>Hymenoptera</taxon>
        <taxon>Apocrita</taxon>
        <taxon>Aculeata</taxon>
        <taxon>Vespoidea</taxon>
        <taxon>Vespidae</taxon>
        <taxon>Eumeninae</taxon>
        <taxon>Odynerus</taxon>
    </lineage>
</organism>
<sequence>MRPKDSETTQKSNTGSVRNFKEGERVSCRNYNRGDKWIFGRVLKRIGKLHYLIKLDDGRTWKRHINQIRLIGEYTPSRLPSEDNNVGRYIDYAIDTVPQQAVNPPSIDRAEEPPNAIQPIRRSERTRVPPVRYGDFRAH</sequence>
<dbReference type="EMBL" id="JAIFRP010000289">
    <property type="protein sequence ID" value="KAK2578443.1"/>
    <property type="molecule type" value="Genomic_DNA"/>
</dbReference>
<evidence type="ECO:0000313" key="3">
    <source>
        <dbReference type="Proteomes" id="UP001258017"/>
    </source>
</evidence>
<reference evidence="2" key="1">
    <citation type="submission" date="2021-08" db="EMBL/GenBank/DDBJ databases">
        <authorList>
            <person name="Misof B."/>
            <person name="Oliver O."/>
            <person name="Podsiadlowski L."/>
            <person name="Donath A."/>
            <person name="Peters R."/>
            <person name="Mayer C."/>
            <person name="Rust J."/>
            <person name="Gunkel S."/>
            <person name="Lesny P."/>
            <person name="Martin S."/>
            <person name="Oeyen J.P."/>
            <person name="Petersen M."/>
            <person name="Panagiotis P."/>
            <person name="Wilbrandt J."/>
            <person name="Tanja T."/>
        </authorList>
    </citation>
    <scope>NUCLEOTIDE SEQUENCE</scope>
    <source>
        <strain evidence="2">GBR_01_08_01A</strain>
        <tissue evidence="2">Thorax + abdomen</tissue>
    </source>
</reference>
<feature type="region of interest" description="Disordered" evidence="1">
    <location>
        <begin position="1"/>
        <end position="20"/>
    </location>
</feature>
<name>A0AAD9REZ4_9HYME</name>
<protein>
    <submittedName>
        <fullName evidence="2">Uncharacterized protein</fullName>
    </submittedName>
</protein>
<dbReference type="Proteomes" id="UP001258017">
    <property type="component" value="Unassembled WGS sequence"/>
</dbReference>
<comment type="caution">
    <text evidence="2">The sequence shown here is derived from an EMBL/GenBank/DDBJ whole genome shotgun (WGS) entry which is preliminary data.</text>
</comment>